<dbReference type="HAMAP" id="MF_01106">
    <property type="entry name" value="ArgJ"/>
    <property type="match status" value="1"/>
</dbReference>
<dbReference type="NCBIfam" id="TIGR00120">
    <property type="entry name" value="ArgJ"/>
    <property type="match status" value="1"/>
</dbReference>
<dbReference type="PANTHER" id="PTHR23100">
    <property type="entry name" value="ARGININE BIOSYNTHESIS BIFUNCTIONAL PROTEIN ARGJ"/>
    <property type="match status" value="1"/>
</dbReference>
<comment type="similarity">
    <text evidence="2 10">Belongs to the ArgJ family.</text>
</comment>
<dbReference type="GO" id="GO:0004042">
    <property type="term" value="F:L-glutamate N-acetyltransferase activity"/>
    <property type="evidence" value="ECO:0007669"/>
    <property type="project" value="UniProtKB-UniRule"/>
</dbReference>
<evidence type="ECO:0000256" key="6">
    <source>
        <dbReference type="ARBA" id="ARBA00022605"/>
    </source>
</evidence>
<comment type="function">
    <text evidence="10">Catalyzes two activities which are involved in the cyclic version of arginine biosynthesis: the synthesis of N-acetylglutamate from glutamate and acetyl-CoA as the acetyl donor, and of ornithine by transacetylation between N(2)-acetylornithine and glutamate.</text>
</comment>
<dbReference type="GO" id="GO:0004358">
    <property type="term" value="F:L-glutamate N-acetyltransferase activity, acting on acetyl-L-ornithine as donor"/>
    <property type="evidence" value="ECO:0007669"/>
    <property type="project" value="UniProtKB-UniRule"/>
</dbReference>
<evidence type="ECO:0000256" key="9">
    <source>
        <dbReference type="ARBA" id="ARBA00023315"/>
    </source>
</evidence>
<evidence type="ECO:0000313" key="11">
    <source>
        <dbReference type="EMBL" id="MBC8179407.1"/>
    </source>
</evidence>
<keyword evidence="7 10" id="KW-0808">Transferase</keyword>
<dbReference type="InterPro" id="IPR042195">
    <property type="entry name" value="ArgJ_beta_C"/>
</dbReference>
<feature type="active site" description="Nucleophile" evidence="10">
    <location>
        <position position="183"/>
    </location>
</feature>
<dbReference type="InterPro" id="IPR016117">
    <property type="entry name" value="ArgJ-like_dom_sf"/>
</dbReference>
<dbReference type="PANTHER" id="PTHR23100:SF0">
    <property type="entry name" value="ARGININE BIOSYNTHESIS BIFUNCTIONAL PROTEIN ARGJ, MITOCHONDRIAL"/>
    <property type="match status" value="1"/>
</dbReference>
<keyword evidence="4 10" id="KW-0963">Cytoplasm</keyword>
<keyword evidence="6 10" id="KW-0028">Amino-acid biosynthesis</keyword>
<feature type="binding site" evidence="10">
    <location>
        <position position="395"/>
    </location>
    <ligand>
        <name>substrate</name>
    </ligand>
</feature>
<comment type="subcellular location">
    <subcellularLocation>
        <location evidence="1 10">Cytoplasm</location>
    </subcellularLocation>
</comment>
<dbReference type="FunFam" id="3.10.20.340:FF:000003">
    <property type="entry name" value="Arginine biosynthesis bifunctional protein ArgJ"/>
    <property type="match status" value="1"/>
</dbReference>
<dbReference type="Gene3D" id="3.60.70.12">
    <property type="entry name" value="L-amino peptidase D-ALA esterase/amidase"/>
    <property type="match status" value="1"/>
</dbReference>
<dbReference type="EMBL" id="JACNJD010000382">
    <property type="protein sequence ID" value="MBC8179407.1"/>
    <property type="molecule type" value="Genomic_DNA"/>
</dbReference>
<evidence type="ECO:0000256" key="7">
    <source>
        <dbReference type="ARBA" id="ARBA00022679"/>
    </source>
</evidence>
<name>A0A8J6T673_9DELT</name>
<evidence type="ECO:0000256" key="2">
    <source>
        <dbReference type="ARBA" id="ARBA00006774"/>
    </source>
</evidence>
<dbReference type="CDD" id="cd02152">
    <property type="entry name" value="OAT"/>
    <property type="match status" value="1"/>
</dbReference>
<feature type="binding site" evidence="10">
    <location>
        <position position="146"/>
    </location>
    <ligand>
        <name>substrate</name>
    </ligand>
</feature>
<evidence type="ECO:0000256" key="4">
    <source>
        <dbReference type="ARBA" id="ARBA00022490"/>
    </source>
</evidence>
<dbReference type="GO" id="GO:0006526">
    <property type="term" value="P:L-arginine biosynthetic process"/>
    <property type="evidence" value="ECO:0007669"/>
    <property type="project" value="UniProtKB-UniRule"/>
</dbReference>
<dbReference type="FunFam" id="3.60.70.12:FF:000001">
    <property type="entry name" value="Arginine biosynthesis bifunctional protein ArgJ, chloroplastic"/>
    <property type="match status" value="1"/>
</dbReference>
<feature type="chain" id="PRO_5035349563" description="Arginine biosynthesis bifunctional protein ArgJ alpha chain" evidence="10">
    <location>
        <begin position="1"/>
        <end position="182"/>
    </location>
</feature>
<keyword evidence="5 10" id="KW-0055">Arginine biosynthesis</keyword>
<feature type="binding site" evidence="10">
    <location>
        <position position="390"/>
    </location>
    <ligand>
        <name>substrate</name>
    </ligand>
</feature>
<comment type="caution">
    <text evidence="11">The sequence shown here is derived from an EMBL/GenBank/DDBJ whole genome shotgun (WGS) entry which is preliminary data.</text>
</comment>
<feature type="site" description="Cleavage; by autolysis" evidence="10">
    <location>
        <begin position="182"/>
        <end position="183"/>
    </location>
</feature>
<reference evidence="11 12" key="1">
    <citation type="submission" date="2020-08" db="EMBL/GenBank/DDBJ databases">
        <title>Bridging the membrane lipid divide: bacteria of the FCB group superphylum have the potential to synthesize archaeal ether lipids.</title>
        <authorList>
            <person name="Villanueva L."/>
            <person name="Von Meijenfeldt F.A.B."/>
            <person name="Westbye A.B."/>
            <person name="Yadav S."/>
            <person name="Hopmans E.C."/>
            <person name="Dutilh B.E."/>
            <person name="Sinninghe Damste J.S."/>
        </authorList>
    </citation>
    <scope>NUCLEOTIDE SEQUENCE [LARGE SCALE GENOMIC DNA]</scope>
    <source>
        <strain evidence="11">NIOZ-UU27</strain>
    </source>
</reference>
<feature type="chain" id="PRO_5035349562" description="Arginine biosynthesis bifunctional protein ArgJ beta chain" evidence="10">
    <location>
        <begin position="183"/>
        <end position="395"/>
    </location>
</feature>
<dbReference type="Proteomes" id="UP000650524">
    <property type="component" value="Unassembled WGS sequence"/>
</dbReference>
<comment type="pathway">
    <text evidence="10">Amino-acid biosynthesis; L-arginine biosynthesis; N(2)-acetyl-L-ornithine from L-glutamate: step 1/4.</text>
</comment>
<evidence type="ECO:0000256" key="5">
    <source>
        <dbReference type="ARBA" id="ARBA00022571"/>
    </source>
</evidence>
<comment type="subunit">
    <text evidence="3 10">Heterotetramer of two alpha and two beta chains.</text>
</comment>
<comment type="pathway">
    <text evidence="10">Amino-acid biosynthesis; L-arginine biosynthesis; L-ornithine and N-acetyl-L-glutamate from L-glutamate and N(2)-acetyl-L-ornithine (cyclic): step 1/1.</text>
</comment>
<dbReference type="EC" id="2.3.1.35" evidence="10"/>
<feature type="binding site" evidence="10">
    <location>
        <position position="183"/>
    </location>
    <ligand>
        <name>substrate</name>
    </ligand>
</feature>
<keyword evidence="10" id="KW-0511">Multifunctional enzyme</keyword>
<evidence type="ECO:0000256" key="10">
    <source>
        <dbReference type="HAMAP-Rule" id="MF_01106"/>
    </source>
</evidence>
<dbReference type="AlphaFoldDB" id="A0A8J6T673"/>
<keyword evidence="9 10" id="KW-0012">Acyltransferase</keyword>
<protein>
    <recommendedName>
        <fullName evidence="10">Arginine biosynthesis bifunctional protein ArgJ</fullName>
    </recommendedName>
    <domain>
        <recommendedName>
            <fullName evidence="10">Glutamate N-acetyltransferase</fullName>
            <ecNumber evidence="10">2.3.1.35</ecNumber>
        </recommendedName>
        <alternativeName>
            <fullName evidence="10">Ornithine acetyltransferase</fullName>
            <shortName evidence="10">OATase</shortName>
        </alternativeName>
        <alternativeName>
            <fullName evidence="10">Ornithine transacetylase</fullName>
        </alternativeName>
    </domain>
    <domain>
        <recommendedName>
            <fullName evidence="10">Amino-acid acetyltransferase</fullName>
            <ecNumber evidence="10">2.3.1.1</ecNumber>
        </recommendedName>
        <alternativeName>
            <fullName evidence="10">N-acetylglutamate synthase</fullName>
            <shortName evidence="10">AGSase</shortName>
        </alternativeName>
    </domain>
    <component>
        <recommendedName>
            <fullName evidence="10">Arginine biosynthesis bifunctional protein ArgJ alpha chain</fullName>
        </recommendedName>
    </component>
    <component>
        <recommendedName>
            <fullName evidence="10">Arginine biosynthesis bifunctional protein ArgJ beta chain</fullName>
        </recommendedName>
    </component>
</protein>
<gene>
    <name evidence="10 11" type="primary">argJ</name>
    <name evidence="11" type="ORF">H8E19_18535</name>
</gene>
<comment type="catalytic activity">
    <reaction evidence="10">
        <text>L-glutamate + acetyl-CoA = N-acetyl-L-glutamate + CoA + H(+)</text>
        <dbReference type="Rhea" id="RHEA:24292"/>
        <dbReference type="ChEBI" id="CHEBI:15378"/>
        <dbReference type="ChEBI" id="CHEBI:29985"/>
        <dbReference type="ChEBI" id="CHEBI:44337"/>
        <dbReference type="ChEBI" id="CHEBI:57287"/>
        <dbReference type="ChEBI" id="CHEBI:57288"/>
        <dbReference type="EC" id="2.3.1.1"/>
    </reaction>
</comment>
<dbReference type="NCBIfam" id="NF003802">
    <property type="entry name" value="PRK05388.1"/>
    <property type="match status" value="1"/>
</dbReference>
<dbReference type="UniPathway" id="UPA00068">
    <property type="reaction ID" value="UER00106"/>
</dbReference>
<feature type="binding site" evidence="10">
    <location>
        <position position="267"/>
    </location>
    <ligand>
        <name>substrate</name>
    </ligand>
</feature>
<feature type="site" description="Involved in the stabilization of negative charge on the oxyanion by the formation of the oxyanion hole" evidence="10">
    <location>
        <position position="110"/>
    </location>
</feature>
<dbReference type="Gene3D" id="3.10.20.340">
    <property type="entry name" value="ArgJ beta chain, C-terminal domain"/>
    <property type="match status" value="1"/>
</dbReference>
<proteinExistence type="inferred from homology"/>
<evidence type="ECO:0000256" key="1">
    <source>
        <dbReference type="ARBA" id="ARBA00004496"/>
    </source>
</evidence>
<dbReference type="SUPFAM" id="SSF56266">
    <property type="entry name" value="DmpA/ArgJ-like"/>
    <property type="match status" value="1"/>
</dbReference>
<evidence type="ECO:0000313" key="12">
    <source>
        <dbReference type="Proteomes" id="UP000650524"/>
    </source>
</evidence>
<accession>A0A8J6T673</accession>
<feature type="binding site" evidence="10">
    <location>
        <position position="172"/>
    </location>
    <ligand>
        <name>substrate</name>
    </ligand>
</feature>
<evidence type="ECO:0000256" key="3">
    <source>
        <dbReference type="ARBA" id="ARBA00011475"/>
    </source>
</evidence>
<organism evidence="11 12">
    <name type="scientific">Candidatus Desulfacyla euxinica</name>
    <dbReference type="NCBI Taxonomy" id="2841693"/>
    <lineage>
        <taxon>Bacteria</taxon>
        <taxon>Deltaproteobacteria</taxon>
        <taxon>Candidatus Desulfacyla</taxon>
    </lineage>
</organism>
<dbReference type="EC" id="2.3.1.1" evidence="10"/>
<keyword evidence="8 10" id="KW-0068">Autocatalytic cleavage</keyword>
<evidence type="ECO:0000256" key="8">
    <source>
        <dbReference type="ARBA" id="ARBA00022813"/>
    </source>
</evidence>
<dbReference type="Pfam" id="PF01960">
    <property type="entry name" value="ArgJ"/>
    <property type="match status" value="1"/>
</dbReference>
<sequence length="395" mass="42070">MTNDYTVQGFKAGAVVAGLKKNGALDLALIVSDRKAAVAGVFTTNKVRAAPVILSEKHVENGKARAIIANAGNANACTGDPGLNDARRTADLVSRELGINPEDVLVASTGVIGEYLDMDLIAGAIPGLTKALTPDAVPLAAQAIMTTDSFPKISSFVGRAGEHAYRIIGIAKGAGMIMPDMATMLCFILSDININSDDLKRALLSSVETTFNRISVDGDTSTNDTVLAMANGLAGNKDLHGEDYDIFAEGLRNVMWDLARMIVRDGEGATKLVSVEVKNAFSPSDALMAVKTVANSSLVKTALYGQDPNWGRIMAALGRAEIEMREDRVDIWIGDAQIVAGGLGMGAEAEKLAAEIMTLKEFSLTVDLHQGEYHERMFTCDLTHEYVTINADYRT</sequence>
<dbReference type="GO" id="GO:0006592">
    <property type="term" value="P:ornithine biosynthetic process"/>
    <property type="evidence" value="ECO:0007669"/>
    <property type="project" value="TreeGrafter"/>
</dbReference>
<comment type="catalytic activity">
    <reaction evidence="10">
        <text>N(2)-acetyl-L-ornithine + L-glutamate = N-acetyl-L-glutamate + L-ornithine</text>
        <dbReference type="Rhea" id="RHEA:15349"/>
        <dbReference type="ChEBI" id="CHEBI:29985"/>
        <dbReference type="ChEBI" id="CHEBI:44337"/>
        <dbReference type="ChEBI" id="CHEBI:46911"/>
        <dbReference type="ChEBI" id="CHEBI:57805"/>
        <dbReference type="EC" id="2.3.1.35"/>
    </reaction>
</comment>
<dbReference type="InterPro" id="IPR002813">
    <property type="entry name" value="Arg_biosynth_ArgJ"/>
</dbReference>
<dbReference type="GO" id="GO:0005737">
    <property type="term" value="C:cytoplasm"/>
    <property type="evidence" value="ECO:0007669"/>
    <property type="project" value="UniProtKB-SubCell"/>
</dbReference>
<feature type="site" description="Involved in the stabilization of negative charge on the oxyanion by the formation of the oxyanion hole" evidence="10">
    <location>
        <position position="109"/>
    </location>
</feature>